<proteinExistence type="predicted"/>
<name>A0ABT4Q4K9_9BACL</name>
<gene>
    <name evidence="1" type="ORF">O9H85_05160</name>
</gene>
<dbReference type="Proteomes" id="UP001527882">
    <property type="component" value="Unassembled WGS sequence"/>
</dbReference>
<organism evidence="1 2">
    <name type="scientific">Paenibacillus gyeongsangnamensis</name>
    <dbReference type="NCBI Taxonomy" id="3388067"/>
    <lineage>
        <taxon>Bacteria</taxon>
        <taxon>Bacillati</taxon>
        <taxon>Bacillota</taxon>
        <taxon>Bacilli</taxon>
        <taxon>Bacillales</taxon>
        <taxon>Paenibacillaceae</taxon>
        <taxon>Paenibacillus</taxon>
    </lineage>
</organism>
<evidence type="ECO:0000313" key="1">
    <source>
        <dbReference type="EMBL" id="MCZ8511819.1"/>
    </source>
</evidence>
<keyword evidence="2" id="KW-1185">Reference proteome</keyword>
<evidence type="ECO:0000313" key="2">
    <source>
        <dbReference type="Proteomes" id="UP001527882"/>
    </source>
</evidence>
<accession>A0ABT4Q4K9</accession>
<protein>
    <submittedName>
        <fullName evidence="1">Uncharacterized protein</fullName>
    </submittedName>
</protein>
<sequence length="42" mass="4531">MLRAGPVECKVLGMIFDKNGLVRTPELGDTLSDGWETEHSAG</sequence>
<dbReference type="EMBL" id="JAQAGZ010000003">
    <property type="protein sequence ID" value="MCZ8511819.1"/>
    <property type="molecule type" value="Genomic_DNA"/>
</dbReference>
<reference evidence="1 2" key="1">
    <citation type="submission" date="2022-12" db="EMBL/GenBank/DDBJ databases">
        <title>Draft genome sequence of Paenibacillus sp. dW9.</title>
        <authorList>
            <person name="Choi E.-W."/>
            <person name="Kim D.-U."/>
        </authorList>
    </citation>
    <scope>NUCLEOTIDE SEQUENCE [LARGE SCALE GENOMIC DNA]</scope>
    <source>
        <strain evidence="2">dW9</strain>
    </source>
</reference>
<comment type="caution">
    <text evidence="1">The sequence shown here is derived from an EMBL/GenBank/DDBJ whole genome shotgun (WGS) entry which is preliminary data.</text>
</comment>